<dbReference type="EMBL" id="KN848673">
    <property type="protein sequence ID" value="KIR79720.1"/>
    <property type="molecule type" value="Genomic_DNA"/>
</dbReference>
<reference evidence="1 2" key="1">
    <citation type="submission" date="2015-01" db="EMBL/GenBank/DDBJ databases">
        <title>The Genome Sequence of Cryptococcus gattii EJB2.</title>
        <authorList>
            <consortium name="The Broad Institute Genomics Platform"/>
            <person name="Cuomo C."/>
            <person name="Litvintseva A."/>
            <person name="Chen Y."/>
            <person name="Heitman J."/>
            <person name="Sun S."/>
            <person name="Springer D."/>
            <person name="Dromer F."/>
            <person name="Young S."/>
            <person name="Zeng Q."/>
            <person name="Gargeya S."/>
            <person name="Abouelleil A."/>
            <person name="Alvarado L."/>
            <person name="Chapman S.B."/>
            <person name="Gainer-Dewar J."/>
            <person name="Goldberg J."/>
            <person name="Griggs A."/>
            <person name="Gujja S."/>
            <person name="Hansen M."/>
            <person name="Howarth C."/>
            <person name="Imamovic A."/>
            <person name="Larimer J."/>
            <person name="Murphy C."/>
            <person name="Naylor J."/>
            <person name="Pearson M."/>
            <person name="Priest M."/>
            <person name="Roberts A."/>
            <person name="Saif S."/>
            <person name="Shea T."/>
            <person name="Sykes S."/>
            <person name="Wortman J."/>
            <person name="Nusbaum C."/>
            <person name="Birren B."/>
        </authorList>
    </citation>
    <scope>NUCLEOTIDE SEQUENCE [LARGE SCALE GENOMIC DNA]</scope>
    <source>
        <strain evidence="1 2">EJB2</strain>
    </source>
</reference>
<evidence type="ECO:0000313" key="1">
    <source>
        <dbReference type="EMBL" id="KIR79720.1"/>
    </source>
</evidence>
<accession>A0ABR5BVP4</accession>
<proteinExistence type="predicted"/>
<organism evidence="1 2">
    <name type="scientific">Cryptococcus gattii EJB2</name>
    <dbReference type="NCBI Taxonomy" id="1296103"/>
    <lineage>
        <taxon>Eukaryota</taxon>
        <taxon>Fungi</taxon>
        <taxon>Dikarya</taxon>
        <taxon>Basidiomycota</taxon>
        <taxon>Agaricomycotina</taxon>
        <taxon>Tremellomycetes</taxon>
        <taxon>Tremellales</taxon>
        <taxon>Cryptococcaceae</taxon>
        <taxon>Cryptococcus</taxon>
        <taxon>Cryptococcus gattii species complex</taxon>
    </lineage>
</organism>
<sequence length="123" mass="13604">MLFNNNNSDEAGGVRTSASPLALRWTFAGHDVGPPIKTNPYVTYEDQKAATYTSEIGIPASAATPPFWNLNGEEARRMRRTNNSRENGHNILESPPVHITCRVIGTIQASSMTWRCSLMARKN</sequence>
<dbReference type="Proteomes" id="UP000054272">
    <property type="component" value="Unassembled WGS sequence"/>
</dbReference>
<gene>
    <name evidence="1" type="ORF">I306_03178</name>
</gene>
<evidence type="ECO:0000313" key="2">
    <source>
        <dbReference type="Proteomes" id="UP000054272"/>
    </source>
</evidence>
<keyword evidence="2" id="KW-1185">Reference proteome</keyword>
<protein>
    <submittedName>
        <fullName evidence="1">Uncharacterized protein</fullName>
    </submittedName>
</protein>
<name>A0ABR5BVP4_9TREE</name>